<keyword evidence="3" id="KW-1185">Reference proteome</keyword>
<accession>A0A183ASH3</accession>
<sequence length="120" mass="12658">MKHWNNFCETYAYPFSSYGECPGAYPGFDPYGYGYYGYKYYRNAAAAAAAAGHGAFPNMEPNQFRSRPGGSGVGTNNVRSSIGAQVDHHALATGLDFSAAHPPQTAPGMVAGAAAGFPHQ</sequence>
<reference evidence="4" key="1">
    <citation type="submission" date="2016-06" db="UniProtKB">
        <authorList>
            <consortium name="WormBaseParasite"/>
        </authorList>
    </citation>
    <scope>IDENTIFICATION</scope>
</reference>
<dbReference type="WBParaSite" id="ECPE_0000993901-mRNA-1">
    <property type="protein sequence ID" value="ECPE_0000993901-mRNA-1"/>
    <property type="gene ID" value="ECPE_0000993901"/>
</dbReference>
<evidence type="ECO:0000313" key="4">
    <source>
        <dbReference type="WBParaSite" id="ECPE_0000993901-mRNA-1"/>
    </source>
</evidence>
<organism evidence="4">
    <name type="scientific">Echinostoma caproni</name>
    <dbReference type="NCBI Taxonomy" id="27848"/>
    <lineage>
        <taxon>Eukaryota</taxon>
        <taxon>Metazoa</taxon>
        <taxon>Spiralia</taxon>
        <taxon>Lophotrochozoa</taxon>
        <taxon>Platyhelminthes</taxon>
        <taxon>Trematoda</taxon>
        <taxon>Digenea</taxon>
        <taxon>Plagiorchiida</taxon>
        <taxon>Echinostomata</taxon>
        <taxon>Echinostomatoidea</taxon>
        <taxon>Echinostomatidae</taxon>
        <taxon>Echinostoma</taxon>
    </lineage>
</organism>
<evidence type="ECO:0000313" key="2">
    <source>
        <dbReference type="EMBL" id="VDP86166.1"/>
    </source>
</evidence>
<gene>
    <name evidence="2" type="ORF">ECPE_LOCUS9908</name>
</gene>
<reference evidence="2 3" key="2">
    <citation type="submission" date="2018-11" db="EMBL/GenBank/DDBJ databases">
        <authorList>
            <consortium name="Pathogen Informatics"/>
        </authorList>
    </citation>
    <scope>NUCLEOTIDE SEQUENCE [LARGE SCALE GENOMIC DNA]</scope>
    <source>
        <strain evidence="2 3">Egypt</strain>
    </source>
</reference>
<dbReference type="OrthoDB" id="1875751at2759"/>
<feature type="region of interest" description="Disordered" evidence="1">
    <location>
        <begin position="58"/>
        <end position="79"/>
    </location>
</feature>
<evidence type="ECO:0000256" key="1">
    <source>
        <dbReference type="SAM" id="MobiDB-lite"/>
    </source>
</evidence>
<dbReference type="EMBL" id="UZAN01048169">
    <property type="protein sequence ID" value="VDP86166.1"/>
    <property type="molecule type" value="Genomic_DNA"/>
</dbReference>
<protein>
    <submittedName>
        <fullName evidence="2 4">Uncharacterized protein</fullName>
    </submittedName>
</protein>
<proteinExistence type="predicted"/>
<dbReference type="Proteomes" id="UP000272942">
    <property type="component" value="Unassembled WGS sequence"/>
</dbReference>
<name>A0A183ASH3_9TREM</name>
<dbReference type="AlphaFoldDB" id="A0A183ASH3"/>
<evidence type="ECO:0000313" key="3">
    <source>
        <dbReference type="Proteomes" id="UP000272942"/>
    </source>
</evidence>